<dbReference type="Gene3D" id="3.90.550.10">
    <property type="entry name" value="Spore Coat Polysaccharide Biosynthesis Protein SpsA, Chain A"/>
    <property type="match status" value="1"/>
</dbReference>
<dbReference type="AlphaFoldDB" id="A0A0G0HSJ6"/>
<gene>
    <name evidence="5" type="ORF">US62_C0005G0016</name>
</gene>
<evidence type="ECO:0000256" key="3">
    <source>
        <dbReference type="ARBA" id="ARBA00022679"/>
    </source>
</evidence>
<dbReference type="Proteomes" id="UP000034603">
    <property type="component" value="Unassembled WGS sequence"/>
</dbReference>
<evidence type="ECO:0000256" key="2">
    <source>
        <dbReference type="ARBA" id="ARBA00022676"/>
    </source>
</evidence>
<evidence type="ECO:0000256" key="1">
    <source>
        <dbReference type="ARBA" id="ARBA00006739"/>
    </source>
</evidence>
<feature type="domain" description="Glycosyltransferase 2-like" evidence="4">
    <location>
        <begin position="6"/>
        <end position="165"/>
    </location>
</feature>
<dbReference type="Pfam" id="PF00535">
    <property type="entry name" value="Glycos_transf_2"/>
    <property type="match status" value="1"/>
</dbReference>
<keyword evidence="2" id="KW-0328">Glycosyltransferase</keyword>
<reference evidence="5 6" key="1">
    <citation type="journal article" date="2015" name="Nature">
        <title>rRNA introns, odd ribosomes, and small enigmatic genomes across a large radiation of phyla.</title>
        <authorList>
            <person name="Brown C.T."/>
            <person name="Hug L.A."/>
            <person name="Thomas B.C."/>
            <person name="Sharon I."/>
            <person name="Castelle C.J."/>
            <person name="Singh A."/>
            <person name="Wilkins M.J."/>
            <person name="Williams K.H."/>
            <person name="Banfield J.F."/>
        </authorList>
    </citation>
    <scope>NUCLEOTIDE SEQUENCE [LARGE SCALE GENOMIC DNA]</scope>
</reference>
<name>A0A0G0HSJ6_9BACT</name>
<comment type="similarity">
    <text evidence="1">Belongs to the glycosyltransferase 2 family.</text>
</comment>
<dbReference type="PATRIC" id="fig|1618546.3.peg.136"/>
<evidence type="ECO:0000313" key="6">
    <source>
        <dbReference type="Proteomes" id="UP000034603"/>
    </source>
</evidence>
<accession>A0A0G0HSJ6</accession>
<sequence>MNEKVSILIPTFNGKELLEKYLGSILSACENSKNNILEVIVIDDGSTDKTIDYLKKNFPKVRTIKHTVNRGFSSAINTGVRMAKGEFISLLNNDVSVDIDFIESSLKLFEQKEVFAVSFHEKGYGGSHGKFMDGFVVHIGQKETQNVVKTFWANGGSCIMRRKVFLELGSFDEQLLSPYYWEDLDLSYRAQKRGFIILWNPQSHVTHIHESTTSKISKKYKERILERNQLLFIWKNLTSKVYMRKHLIGLVKRIIKHPGYILILVMGIYKLPIVLKRRRKEVKESKISDEAIFSSFS</sequence>
<comment type="caution">
    <text evidence="5">The sequence shown here is derived from an EMBL/GenBank/DDBJ whole genome shotgun (WGS) entry which is preliminary data.</text>
</comment>
<protein>
    <submittedName>
        <fullName evidence="5">Glycosyl transferase, family 2</fullName>
    </submittedName>
</protein>
<dbReference type="InterPro" id="IPR029044">
    <property type="entry name" value="Nucleotide-diphossugar_trans"/>
</dbReference>
<evidence type="ECO:0000259" key="4">
    <source>
        <dbReference type="Pfam" id="PF00535"/>
    </source>
</evidence>
<organism evidence="5 6">
    <name type="scientific">Candidatus Woesebacteria bacterium GW2011_GWA1_37_8</name>
    <dbReference type="NCBI Taxonomy" id="1618546"/>
    <lineage>
        <taxon>Bacteria</taxon>
        <taxon>Candidatus Woeseibacteriota</taxon>
    </lineage>
</organism>
<dbReference type="PANTHER" id="PTHR43179:SF12">
    <property type="entry name" value="GALACTOFURANOSYLTRANSFERASE GLFT2"/>
    <property type="match status" value="1"/>
</dbReference>
<dbReference type="GO" id="GO:0016757">
    <property type="term" value="F:glycosyltransferase activity"/>
    <property type="evidence" value="ECO:0007669"/>
    <property type="project" value="UniProtKB-KW"/>
</dbReference>
<keyword evidence="3 5" id="KW-0808">Transferase</keyword>
<dbReference type="PANTHER" id="PTHR43179">
    <property type="entry name" value="RHAMNOSYLTRANSFERASE WBBL"/>
    <property type="match status" value="1"/>
</dbReference>
<evidence type="ECO:0000313" key="5">
    <source>
        <dbReference type="EMBL" id="KKQ46093.1"/>
    </source>
</evidence>
<dbReference type="InterPro" id="IPR001173">
    <property type="entry name" value="Glyco_trans_2-like"/>
</dbReference>
<dbReference type="EMBL" id="LBTR01000005">
    <property type="protein sequence ID" value="KKQ46093.1"/>
    <property type="molecule type" value="Genomic_DNA"/>
</dbReference>
<dbReference type="CDD" id="cd04186">
    <property type="entry name" value="GT_2_like_c"/>
    <property type="match status" value="1"/>
</dbReference>
<dbReference type="SUPFAM" id="SSF53448">
    <property type="entry name" value="Nucleotide-diphospho-sugar transferases"/>
    <property type="match status" value="1"/>
</dbReference>
<proteinExistence type="inferred from homology"/>